<comment type="caution">
    <text evidence="2">The sequence shown here is derived from an EMBL/GenBank/DDBJ whole genome shotgun (WGS) entry which is preliminary data.</text>
</comment>
<name>A0A420W3I4_9SPHI</name>
<reference evidence="2 3" key="1">
    <citation type="submission" date="2018-10" db="EMBL/GenBank/DDBJ databases">
        <title>Sphingobacterium sp. M05W1-28.</title>
        <authorList>
            <person name="Cai H."/>
        </authorList>
    </citation>
    <scope>NUCLEOTIDE SEQUENCE [LARGE SCALE GENOMIC DNA]</scope>
    <source>
        <strain evidence="2 3">M05W1-28</strain>
    </source>
</reference>
<dbReference type="PANTHER" id="PTHR12526:SF638">
    <property type="entry name" value="SPORE COAT PROTEIN SA"/>
    <property type="match status" value="1"/>
</dbReference>
<dbReference type="SUPFAM" id="SSF53756">
    <property type="entry name" value="UDP-Glycosyltransferase/glycogen phosphorylase"/>
    <property type="match status" value="1"/>
</dbReference>
<evidence type="ECO:0000313" key="2">
    <source>
        <dbReference type="EMBL" id="RKO73162.1"/>
    </source>
</evidence>
<dbReference type="Gene3D" id="3.40.50.2000">
    <property type="entry name" value="Glycogen Phosphorylase B"/>
    <property type="match status" value="1"/>
</dbReference>
<dbReference type="Pfam" id="PF00534">
    <property type="entry name" value="Glycos_transf_1"/>
    <property type="match status" value="1"/>
</dbReference>
<dbReference type="Proteomes" id="UP000282423">
    <property type="component" value="Unassembled WGS sequence"/>
</dbReference>
<evidence type="ECO:0000313" key="3">
    <source>
        <dbReference type="Proteomes" id="UP000282423"/>
    </source>
</evidence>
<dbReference type="OrthoDB" id="9811239at2"/>
<sequence length="420" mass="48795">MYPILNHLICLFIFFFCNLPRKQALLYFMQKIKKWFQTITSILKYPSIIKNLNKSKTSVYCFFPVYHIGGAERVHLDILDSIKDQNPVCFITEQSTSNDFKNEFTKHAMLIELFRWSKKTSFKKHIAKKIASKINNTPNAVVFGCNSHLFYYLLPFLSPNVKKIDLIHYFIGDHSFEQISLPLVPLLDNRVVLGSKHLNQLTSYYLQNNIDRKFAERIKIITNQVEIPSIPSDKDFNNDLRILFVARNAPEKRVPVFLEIARRSEKLNLPYKFAMIGDFENYQHQSTKNIQFIPRITDKSLLNIEYAKSHFVMLTSSFEGFPMVLLEGMALGNIPIITNVGEVAGQINESTNTGFIIENYTDEDRLVEDFIGKLLFIANHRELLPTISQNVIEIVKNNFNYELFKKNYRNLLLADIPSAQ</sequence>
<evidence type="ECO:0000259" key="1">
    <source>
        <dbReference type="Pfam" id="PF00534"/>
    </source>
</evidence>
<feature type="domain" description="Glycosyl transferase family 1" evidence="1">
    <location>
        <begin position="237"/>
        <end position="369"/>
    </location>
</feature>
<proteinExistence type="predicted"/>
<dbReference type="PANTHER" id="PTHR12526">
    <property type="entry name" value="GLYCOSYLTRANSFERASE"/>
    <property type="match status" value="1"/>
</dbReference>
<keyword evidence="3" id="KW-1185">Reference proteome</keyword>
<dbReference type="GO" id="GO:0016757">
    <property type="term" value="F:glycosyltransferase activity"/>
    <property type="evidence" value="ECO:0007669"/>
    <property type="project" value="InterPro"/>
</dbReference>
<dbReference type="EMBL" id="RBWS01000001">
    <property type="protein sequence ID" value="RKO73162.1"/>
    <property type="molecule type" value="Genomic_DNA"/>
</dbReference>
<dbReference type="CDD" id="cd03801">
    <property type="entry name" value="GT4_PimA-like"/>
    <property type="match status" value="1"/>
</dbReference>
<protein>
    <submittedName>
        <fullName evidence="2">Glycosyltransferase</fullName>
    </submittedName>
</protein>
<gene>
    <name evidence="2" type="ORF">D7322_00320</name>
</gene>
<dbReference type="InterPro" id="IPR001296">
    <property type="entry name" value="Glyco_trans_1"/>
</dbReference>
<dbReference type="AlphaFoldDB" id="A0A420W3I4"/>
<keyword evidence="2" id="KW-0808">Transferase</keyword>
<organism evidence="2 3">
    <name type="scientific">Sphingobacterium puteale</name>
    <dbReference type="NCBI Taxonomy" id="2420510"/>
    <lineage>
        <taxon>Bacteria</taxon>
        <taxon>Pseudomonadati</taxon>
        <taxon>Bacteroidota</taxon>
        <taxon>Sphingobacteriia</taxon>
        <taxon>Sphingobacteriales</taxon>
        <taxon>Sphingobacteriaceae</taxon>
        <taxon>Sphingobacterium</taxon>
    </lineage>
</organism>
<accession>A0A420W3I4</accession>